<dbReference type="OMA" id="WILIVME"/>
<keyword evidence="6 10" id="KW-0472">Membrane</keyword>
<dbReference type="eggNOG" id="ENOG502QV79">
    <property type="taxonomic scope" value="Eukaryota"/>
</dbReference>
<evidence type="ECO:0000256" key="6">
    <source>
        <dbReference type="ARBA" id="ARBA00023136"/>
    </source>
</evidence>
<evidence type="ECO:0000256" key="10">
    <source>
        <dbReference type="SAM" id="Phobius"/>
    </source>
</evidence>
<evidence type="ECO:0000256" key="4">
    <source>
        <dbReference type="ARBA" id="ARBA00022989"/>
    </source>
</evidence>
<dbReference type="Ensembl" id="ENSLACT00000005918.1">
    <property type="protein sequence ID" value="ENSLACP00000005866.1"/>
    <property type="gene ID" value="ENSLACG00000005209.1"/>
</dbReference>
<evidence type="ECO:0000256" key="1">
    <source>
        <dbReference type="ARBA" id="ARBA00004651"/>
    </source>
</evidence>
<feature type="transmembrane region" description="Helical" evidence="10">
    <location>
        <begin position="266"/>
        <end position="289"/>
    </location>
</feature>
<evidence type="ECO:0000256" key="9">
    <source>
        <dbReference type="ARBA" id="ARBA00023224"/>
    </source>
</evidence>
<name>H3A895_LATCH</name>
<dbReference type="PROSITE" id="PS50262">
    <property type="entry name" value="G_PROTEIN_RECEP_F1_2"/>
    <property type="match status" value="1"/>
</dbReference>
<dbReference type="PANTHER" id="PTHR24232:SF51">
    <property type="entry name" value="G-PROTEIN COUPLED RECEPTORS FAMILY 1 PROFILE DOMAIN-CONTAINING PROTEIN"/>
    <property type="match status" value="1"/>
</dbReference>
<evidence type="ECO:0000256" key="2">
    <source>
        <dbReference type="ARBA" id="ARBA00022475"/>
    </source>
</evidence>
<evidence type="ECO:0000313" key="13">
    <source>
        <dbReference type="Proteomes" id="UP000008672"/>
    </source>
</evidence>
<keyword evidence="9" id="KW-0807">Transducer</keyword>
<feature type="domain" description="G-protein coupled receptors family 1 profile" evidence="11">
    <location>
        <begin position="38"/>
        <end position="285"/>
    </location>
</feature>
<feature type="transmembrane region" description="Helical" evidence="10">
    <location>
        <begin position="98"/>
        <end position="116"/>
    </location>
</feature>
<dbReference type="PANTHER" id="PTHR24232">
    <property type="entry name" value="G-PROTEIN COUPLED RECEPTOR"/>
    <property type="match status" value="1"/>
</dbReference>
<dbReference type="Gene3D" id="1.20.1070.10">
    <property type="entry name" value="Rhodopsin 7-helix transmembrane proteins"/>
    <property type="match status" value="1"/>
</dbReference>
<keyword evidence="8" id="KW-0325">Glycoprotein</keyword>
<dbReference type="HOGENOM" id="CLU_009579_8_2_1"/>
<dbReference type="AlphaFoldDB" id="H3A895"/>
<dbReference type="InterPro" id="IPR017452">
    <property type="entry name" value="GPCR_Rhodpsn_7TM"/>
</dbReference>
<keyword evidence="3 10" id="KW-0812">Transmembrane</keyword>
<gene>
    <name evidence="12" type="primary">LOC106706822</name>
</gene>
<reference evidence="12" key="2">
    <citation type="submission" date="2025-08" db="UniProtKB">
        <authorList>
            <consortium name="Ensembl"/>
        </authorList>
    </citation>
    <scope>IDENTIFICATION</scope>
</reference>
<feature type="transmembrane region" description="Helical" evidence="10">
    <location>
        <begin position="25"/>
        <end position="47"/>
    </location>
</feature>
<dbReference type="Pfam" id="PF00001">
    <property type="entry name" value="7tm_1"/>
    <property type="match status" value="1"/>
</dbReference>
<keyword evidence="7" id="KW-0675">Receptor</keyword>
<evidence type="ECO:0000256" key="3">
    <source>
        <dbReference type="ARBA" id="ARBA00022692"/>
    </source>
</evidence>
<protein>
    <recommendedName>
        <fullName evidence="11">G-protein coupled receptors family 1 profile domain-containing protein</fullName>
    </recommendedName>
</protein>
<feature type="transmembrane region" description="Helical" evidence="10">
    <location>
        <begin position="136"/>
        <end position="156"/>
    </location>
</feature>
<dbReference type="EMBL" id="AFYH01236793">
    <property type="status" value="NOT_ANNOTATED_CDS"/>
    <property type="molecule type" value="Genomic_DNA"/>
</dbReference>
<reference evidence="12" key="3">
    <citation type="submission" date="2025-09" db="UniProtKB">
        <authorList>
            <consortium name="Ensembl"/>
        </authorList>
    </citation>
    <scope>IDENTIFICATION</scope>
</reference>
<dbReference type="GO" id="GO:0007200">
    <property type="term" value="P:phospholipase C-activating G protein-coupled receptor signaling pathway"/>
    <property type="evidence" value="ECO:0007669"/>
    <property type="project" value="TreeGrafter"/>
</dbReference>
<keyword evidence="2" id="KW-1003">Cell membrane</keyword>
<dbReference type="Proteomes" id="UP000008672">
    <property type="component" value="Unassembled WGS sequence"/>
</dbReference>
<evidence type="ECO:0000256" key="5">
    <source>
        <dbReference type="ARBA" id="ARBA00023040"/>
    </source>
</evidence>
<dbReference type="SUPFAM" id="SSF81321">
    <property type="entry name" value="Family A G protein-coupled receptor-like"/>
    <property type="match status" value="1"/>
</dbReference>
<dbReference type="InterPro" id="IPR000276">
    <property type="entry name" value="GPCR_Rhodpsn"/>
</dbReference>
<sequence length="292" mass="33070">YPTLHSETEKMTTSGVEGTVKLVQFILYIPIFSLGLIFNALAIWILIFKIRKWSETTTYMANLITCNSLLLFCLPFKIAAFKQNPWLFGWQFCLVLESLYFLNMYGSILVTTSLIVDRYIAIIHPFIAKSIRSPKIAAAVCALIWVSVLGGISVTYKFHNMSNDNITCFYGYSNATWEKAELISSLETVFSISAVIIVFCSARIIISLKNLGKMDPLYRKANKSIMIVLANLVTFLICFTPYHVCLLLHYLAQNSFISNHGLIKDLTHVSLCLANANCCLDAFCFYYVVKEF</sequence>
<feature type="transmembrane region" description="Helical" evidence="10">
    <location>
        <begin position="59"/>
        <end position="78"/>
    </location>
</feature>
<dbReference type="GO" id="GO:0005886">
    <property type="term" value="C:plasma membrane"/>
    <property type="evidence" value="ECO:0007669"/>
    <property type="project" value="UniProtKB-SubCell"/>
</dbReference>
<proteinExistence type="predicted"/>
<feature type="transmembrane region" description="Helical" evidence="10">
    <location>
        <begin position="188"/>
        <end position="206"/>
    </location>
</feature>
<dbReference type="GO" id="GO:0004930">
    <property type="term" value="F:G protein-coupled receptor activity"/>
    <property type="evidence" value="ECO:0007669"/>
    <property type="project" value="UniProtKB-KW"/>
</dbReference>
<keyword evidence="13" id="KW-1185">Reference proteome</keyword>
<organism evidence="12 13">
    <name type="scientific">Latimeria chalumnae</name>
    <name type="common">Coelacanth</name>
    <dbReference type="NCBI Taxonomy" id="7897"/>
    <lineage>
        <taxon>Eukaryota</taxon>
        <taxon>Metazoa</taxon>
        <taxon>Chordata</taxon>
        <taxon>Craniata</taxon>
        <taxon>Vertebrata</taxon>
        <taxon>Euteleostomi</taxon>
        <taxon>Coelacanthiformes</taxon>
        <taxon>Coelacanthidae</taxon>
        <taxon>Latimeria</taxon>
    </lineage>
</organism>
<evidence type="ECO:0000313" key="12">
    <source>
        <dbReference type="Ensembl" id="ENSLACP00000005866.1"/>
    </source>
</evidence>
<comment type="subcellular location">
    <subcellularLocation>
        <location evidence="1">Cell membrane</location>
        <topology evidence="1">Multi-pass membrane protein</topology>
    </subcellularLocation>
</comment>
<keyword evidence="4 10" id="KW-1133">Transmembrane helix</keyword>
<dbReference type="GO" id="GO:0035025">
    <property type="term" value="P:positive regulation of Rho protein signal transduction"/>
    <property type="evidence" value="ECO:0007669"/>
    <property type="project" value="TreeGrafter"/>
</dbReference>
<evidence type="ECO:0000256" key="7">
    <source>
        <dbReference type="ARBA" id="ARBA00023170"/>
    </source>
</evidence>
<dbReference type="FunFam" id="1.20.1070.10:FF:000142">
    <property type="entry name" value="G protein-coupled receptor 55"/>
    <property type="match status" value="1"/>
</dbReference>
<dbReference type="PRINTS" id="PR01157">
    <property type="entry name" value="P2YPURNOCPTR"/>
</dbReference>
<feature type="transmembrane region" description="Helical" evidence="10">
    <location>
        <begin position="227"/>
        <end position="251"/>
    </location>
</feature>
<dbReference type="InParanoid" id="H3A895"/>
<evidence type="ECO:0000256" key="8">
    <source>
        <dbReference type="ARBA" id="ARBA00023180"/>
    </source>
</evidence>
<keyword evidence="5" id="KW-0297">G-protein coupled receptor</keyword>
<dbReference type="GeneTree" id="ENSGT01040000240444"/>
<dbReference type="PRINTS" id="PR00237">
    <property type="entry name" value="GPCRRHODOPSN"/>
</dbReference>
<accession>H3A895</accession>
<reference evidence="13" key="1">
    <citation type="submission" date="2011-08" db="EMBL/GenBank/DDBJ databases">
        <title>The draft genome of Latimeria chalumnae.</title>
        <authorList>
            <person name="Di Palma F."/>
            <person name="Alfoldi J."/>
            <person name="Johnson J."/>
            <person name="Berlin A."/>
            <person name="Gnerre S."/>
            <person name="Jaffe D."/>
            <person name="MacCallum I."/>
            <person name="Young S."/>
            <person name="Walker B.J."/>
            <person name="Lander E."/>
            <person name="Lindblad-Toh K."/>
        </authorList>
    </citation>
    <scope>NUCLEOTIDE SEQUENCE [LARGE SCALE GENOMIC DNA]</scope>
    <source>
        <strain evidence="13">Wild caught</strain>
    </source>
</reference>
<evidence type="ECO:0000259" key="11">
    <source>
        <dbReference type="PROSITE" id="PS50262"/>
    </source>
</evidence>